<dbReference type="Gene3D" id="3.40.605.10">
    <property type="entry name" value="Aldehyde Dehydrogenase, Chain A, domain 1"/>
    <property type="match status" value="1"/>
</dbReference>
<dbReference type="Proteomes" id="UP000886857">
    <property type="component" value="Unassembled WGS sequence"/>
</dbReference>
<dbReference type="NCBIfam" id="NF001221">
    <property type="entry name" value="PRK00197.1"/>
    <property type="match status" value="1"/>
</dbReference>
<dbReference type="FunFam" id="3.40.309.10:FF:000006">
    <property type="entry name" value="Gamma-glutamyl phosphate reductase"/>
    <property type="match status" value="1"/>
</dbReference>
<dbReference type="PANTHER" id="PTHR11063">
    <property type="entry name" value="GLUTAMATE SEMIALDEHYDE DEHYDROGENASE"/>
    <property type="match status" value="1"/>
</dbReference>
<protein>
    <recommendedName>
        <fullName evidence="7">Gamma-glutamyl phosphate reductase</fullName>
        <shortName evidence="7">GPR</shortName>
        <ecNumber evidence="7">1.2.1.41</ecNumber>
    </recommendedName>
    <alternativeName>
        <fullName evidence="7">Glutamate-5-semialdehyde dehydrogenase</fullName>
    </alternativeName>
    <alternativeName>
        <fullName evidence="7">Glutamyl-gamma-semialdehyde dehydrogenase</fullName>
        <shortName evidence="7">GSA dehydrogenase</shortName>
    </alternativeName>
</protein>
<evidence type="ECO:0000256" key="5">
    <source>
        <dbReference type="ARBA" id="ARBA00023002"/>
    </source>
</evidence>
<sequence>MCRISTTTPSSPSETRKRTDMVDVADICKKAKAASYSLAALGAAEKNAMLSAVAEALGREDSRERVKSANAVDVAAARANGLGEVFIDRLTVTDARIDDMIEGVRQIAALPDPVGEVVEHRTLPNGLDIKRVRAPLGVIGIIYEARPNVTVDAAALCLKSGNAVVLRGGKDAINSNRALYEIMRGAIASAGVNADAVAFVDDPSRDASRLMLGQAGSIDVLIPRGGEGLKKFVLANAAMPVIASAGGNCHTYVEKTADEDKAVAVIINAKTQRPSVCNALEHVIVDRAIAGSFLPRLAEALREKKVEMLGTDEVRAILPDAGKATEEDFFTEFQAYKLTIMLVDGVKEAVDFINAHSTSHSDAIMTRDESAANYFTTNVDSAAVYVNASTRFTDGFQFGLGAEMGISTQKLHVRGPIALRELTSVKYVITGDGQVRS</sequence>
<evidence type="ECO:0000313" key="9">
    <source>
        <dbReference type="EMBL" id="HIU99130.1"/>
    </source>
</evidence>
<evidence type="ECO:0000313" key="10">
    <source>
        <dbReference type="Proteomes" id="UP000886857"/>
    </source>
</evidence>
<keyword evidence="4 7" id="KW-0521">NADP</keyword>
<comment type="pathway">
    <text evidence="1 7">Amino-acid biosynthesis; L-proline biosynthesis; L-glutamate 5-semialdehyde from L-glutamate: step 2/2.</text>
</comment>
<dbReference type="AlphaFoldDB" id="A0A9D1NAU0"/>
<comment type="caution">
    <text evidence="9">The sequence shown here is derived from an EMBL/GenBank/DDBJ whole genome shotgun (WGS) entry which is preliminary data.</text>
</comment>
<keyword evidence="2 7" id="KW-0028">Amino-acid biosynthesis</keyword>
<dbReference type="GO" id="GO:0055129">
    <property type="term" value="P:L-proline biosynthetic process"/>
    <property type="evidence" value="ECO:0007669"/>
    <property type="project" value="UniProtKB-UniRule"/>
</dbReference>
<keyword evidence="7" id="KW-0963">Cytoplasm</keyword>
<dbReference type="PIRSF" id="PIRSF000151">
    <property type="entry name" value="GPR"/>
    <property type="match status" value="1"/>
</dbReference>
<keyword evidence="3 7" id="KW-0641">Proline biosynthesis</keyword>
<dbReference type="HAMAP" id="MF_00412">
    <property type="entry name" value="ProA"/>
    <property type="match status" value="1"/>
</dbReference>
<dbReference type="CDD" id="cd07079">
    <property type="entry name" value="ALDH_F18-19_ProA-GPR"/>
    <property type="match status" value="1"/>
</dbReference>
<dbReference type="InterPro" id="IPR016161">
    <property type="entry name" value="Ald_DH/histidinol_DH"/>
</dbReference>
<evidence type="ECO:0000256" key="3">
    <source>
        <dbReference type="ARBA" id="ARBA00022650"/>
    </source>
</evidence>
<dbReference type="SUPFAM" id="SSF53720">
    <property type="entry name" value="ALDH-like"/>
    <property type="match status" value="1"/>
</dbReference>
<dbReference type="EMBL" id="DVOE01000072">
    <property type="protein sequence ID" value="HIU99130.1"/>
    <property type="molecule type" value="Genomic_DNA"/>
</dbReference>
<dbReference type="InterPro" id="IPR012134">
    <property type="entry name" value="Glu-5-SA_DH"/>
</dbReference>
<dbReference type="NCBIfam" id="TIGR00407">
    <property type="entry name" value="proA"/>
    <property type="match status" value="1"/>
</dbReference>
<proteinExistence type="inferred from homology"/>
<dbReference type="EC" id="1.2.1.41" evidence="7"/>
<dbReference type="PROSITE" id="PS01223">
    <property type="entry name" value="PROA"/>
    <property type="match status" value="1"/>
</dbReference>
<comment type="similarity">
    <text evidence="7">Belongs to the gamma-glutamyl phosphate reductase family.</text>
</comment>
<evidence type="ECO:0000256" key="6">
    <source>
        <dbReference type="ARBA" id="ARBA00049024"/>
    </source>
</evidence>
<keyword evidence="5 7" id="KW-0560">Oxidoreductase</keyword>
<reference evidence="9" key="2">
    <citation type="journal article" date="2021" name="PeerJ">
        <title>Extensive microbial diversity within the chicken gut microbiome revealed by metagenomics and culture.</title>
        <authorList>
            <person name="Gilroy R."/>
            <person name="Ravi A."/>
            <person name="Getino M."/>
            <person name="Pursley I."/>
            <person name="Horton D.L."/>
            <person name="Alikhan N.F."/>
            <person name="Baker D."/>
            <person name="Gharbi K."/>
            <person name="Hall N."/>
            <person name="Watson M."/>
            <person name="Adriaenssens E.M."/>
            <person name="Foster-Nyarko E."/>
            <person name="Jarju S."/>
            <person name="Secka A."/>
            <person name="Antonio M."/>
            <person name="Oren A."/>
            <person name="Chaudhuri R.R."/>
            <person name="La Ragione R."/>
            <person name="Hildebrand F."/>
            <person name="Pallen M.J."/>
        </authorList>
    </citation>
    <scope>NUCLEOTIDE SEQUENCE</scope>
    <source>
        <strain evidence="9">10406</strain>
    </source>
</reference>
<dbReference type="InterPro" id="IPR015590">
    <property type="entry name" value="Aldehyde_DH_dom"/>
</dbReference>
<gene>
    <name evidence="7" type="primary">proA</name>
    <name evidence="9" type="ORF">IAC73_04750</name>
</gene>
<reference evidence="9" key="1">
    <citation type="submission" date="2020-10" db="EMBL/GenBank/DDBJ databases">
        <authorList>
            <person name="Gilroy R."/>
        </authorList>
    </citation>
    <scope>NUCLEOTIDE SEQUENCE</scope>
    <source>
        <strain evidence="9">10406</strain>
    </source>
</reference>
<feature type="domain" description="Aldehyde dehydrogenase" evidence="8">
    <location>
        <begin position="18"/>
        <end position="307"/>
    </location>
</feature>
<dbReference type="GO" id="GO:0050661">
    <property type="term" value="F:NADP binding"/>
    <property type="evidence" value="ECO:0007669"/>
    <property type="project" value="InterPro"/>
</dbReference>
<evidence type="ECO:0000259" key="8">
    <source>
        <dbReference type="Pfam" id="PF00171"/>
    </source>
</evidence>
<dbReference type="InterPro" id="IPR016162">
    <property type="entry name" value="Ald_DH_N"/>
</dbReference>
<dbReference type="Gene3D" id="3.40.309.10">
    <property type="entry name" value="Aldehyde Dehydrogenase, Chain A, domain 2"/>
    <property type="match status" value="1"/>
</dbReference>
<dbReference type="GO" id="GO:0005737">
    <property type="term" value="C:cytoplasm"/>
    <property type="evidence" value="ECO:0007669"/>
    <property type="project" value="UniProtKB-SubCell"/>
</dbReference>
<organism evidence="9 10">
    <name type="scientific">Candidatus Limadaptatus stercoripullorum</name>
    <dbReference type="NCBI Taxonomy" id="2840846"/>
    <lineage>
        <taxon>Bacteria</taxon>
        <taxon>Bacillati</taxon>
        <taxon>Bacillota</taxon>
        <taxon>Clostridia</taxon>
        <taxon>Eubacteriales</taxon>
        <taxon>Candidatus Limadaptatus</taxon>
    </lineage>
</organism>
<comment type="subcellular location">
    <subcellularLocation>
        <location evidence="7">Cytoplasm</location>
    </subcellularLocation>
</comment>
<name>A0A9D1NAU0_9FIRM</name>
<evidence type="ECO:0000256" key="7">
    <source>
        <dbReference type="HAMAP-Rule" id="MF_00412"/>
    </source>
</evidence>
<dbReference type="Pfam" id="PF00171">
    <property type="entry name" value="Aldedh"/>
    <property type="match status" value="1"/>
</dbReference>
<accession>A0A9D1NAU0</accession>
<evidence type="ECO:0000256" key="4">
    <source>
        <dbReference type="ARBA" id="ARBA00022857"/>
    </source>
</evidence>
<comment type="catalytic activity">
    <reaction evidence="6 7">
        <text>L-glutamate 5-semialdehyde + phosphate + NADP(+) = L-glutamyl 5-phosphate + NADPH + H(+)</text>
        <dbReference type="Rhea" id="RHEA:19541"/>
        <dbReference type="ChEBI" id="CHEBI:15378"/>
        <dbReference type="ChEBI" id="CHEBI:43474"/>
        <dbReference type="ChEBI" id="CHEBI:57783"/>
        <dbReference type="ChEBI" id="CHEBI:58066"/>
        <dbReference type="ChEBI" id="CHEBI:58274"/>
        <dbReference type="ChEBI" id="CHEBI:58349"/>
        <dbReference type="EC" id="1.2.1.41"/>
    </reaction>
</comment>
<dbReference type="PANTHER" id="PTHR11063:SF8">
    <property type="entry name" value="DELTA-1-PYRROLINE-5-CARBOXYLATE SYNTHASE"/>
    <property type="match status" value="1"/>
</dbReference>
<dbReference type="InterPro" id="IPR016163">
    <property type="entry name" value="Ald_DH_C"/>
</dbReference>
<evidence type="ECO:0000256" key="1">
    <source>
        <dbReference type="ARBA" id="ARBA00004985"/>
    </source>
</evidence>
<comment type="function">
    <text evidence="7">Catalyzes the NADPH-dependent reduction of L-glutamate 5-phosphate into L-glutamate 5-semialdehyde and phosphate. The product spontaneously undergoes cyclization to form 1-pyrroline-5-carboxylate.</text>
</comment>
<evidence type="ECO:0000256" key="2">
    <source>
        <dbReference type="ARBA" id="ARBA00022605"/>
    </source>
</evidence>
<dbReference type="InterPro" id="IPR020593">
    <property type="entry name" value="G-glutamylP_reductase_CS"/>
</dbReference>
<dbReference type="GO" id="GO:0004350">
    <property type="term" value="F:glutamate-5-semialdehyde dehydrogenase activity"/>
    <property type="evidence" value="ECO:0007669"/>
    <property type="project" value="UniProtKB-UniRule"/>
</dbReference>
<dbReference type="InterPro" id="IPR000965">
    <property type="entry name" value="GPR_dom"/>
</dbReference>